<protein>
    <recommendedName>
        <fullName evidence="4">Resolvase</fullName>
    </recommendedName>
</protein>
<feature type="non-terminal residue" evidence="2">
    <location>
        <position position="65"/>
    </location>
</feature>
<dbReference type="Proteomes" id="UP000280395">
    <property type="component" value="Unassembled WGS sequence"/>
</dbReference>
<proteinExistence type="predicted"/>
<gene>
    <name evidence="2" type="ORF">ALP29_04930</name>
</gene>
<sequence length="65" mass="7271">MIQSLDYTQNETDLLMFIRAYLRASTDDQDASRARDYLETFVSGYGKAIASCYMENASGSCGFHA</sequence>
<evidence type="ECO:0000256" key="1">
    <source>
        <dbReference type="PROSITE-ProRule" id="PRU10137"/>
    </source>
</evidence>
<dbReference type="EMBL" id="RBUA01000524">
    <property type="protein sequence ID" value="RMU59439.1"/>
    <property type="molecule type" value="Genomic_DNA"/>
</dbReference>
<accession>A0A3M5VMI8</accession>
<feature type="active site" description="O-(5'-phospho-DNA)-serine intermediate" evidence="1">
    <location>
        <position position="25"/>
    </location>
</feature>
<evidence type="ECO:0000313" key="2">
    <source>
        <dbReference type="EMBL" id="RMU59439.1"/>
    </source>
</evidence>
<dbReference type="InterPro" id="IPR036162">
    <property type="entry name" value="Resolvase-like_N_sf"/>
</dbReference>
<dbReference type="GO" id="GO:0000150">
    <property type="term" value="F:DNA strand exchange activity"/>
    <property type="evidence" value="ECO:0007669"/>
    <property type="project" value="InterPro"/>
</dbReference>
<dbReference type="GO" id="GO:0003677">
    <property type="term" value="F:DNA binding"/>
    <property type="evidence" value="ECO:0007669"/>
    <property type="project" value="InterPro"/>
</dbReference>
<evidence type="ECO:0008006" key="4">
    <source>
        <dbReference type="Google" id="ProtNLM"/>
    </source>
</evidence>
<name>A0A3M5VMI8_PSESX</name>
<evidence type="ECO:0000313" key="3">
    <source>
        <dbReference type="Proteomes" id="UP000280395"/>
    </source>
</evidence>
<dbReference type="InterPro" id="IPR006118">
    <property type="entry name" value="Recombinase_CS"/>
</dbReference>
<dbReference type="AlphaFoldDB" id="A0A3M5VMI8"/>
<dbReference type="PROSITE" id="PS00397">
    <property type="entry name" value="RECOMBINASES_1"/>
    <property type="match status" value="1"/>
</dbReference>
<dbReference type="SUPFAM" id="SSF53041">
    <property type="entry name" value="Resolvase-like"/>
    <property type="match status" value="1"/>
</dbReference>
<reference evidence="2 3" key="1">
    <citation type="submission" date="2018-08" db="EMBL/GenBank/DDBJ databases">
        <title>Recombination of ecologically and evolutionarily significant loci maintains genetic cohesion in the Pseudomonas syringae species complex.</title>
        <authorList>
            <person name="Dillon M."/>
            <person name="Thakur S."/>
            <person name="Almeida R.N.D."/>
            <person name="Weir B.S."/>
            <person name="Guttman D.S."/>
        </authorList>
    </citation>
    <scope>NUCLEOTIDE SEQUENCE [LARGE SCALE GENOMIC DNA]</scope>
    <source>
        <strain evidence="2 3">ICMP 14479</strain>
    </source>
</reference>
<comment type="caution">
    <text evidence="2">The sequence shown here is derived from an EMBL/GenBank/DDBJ whole genome shotgun (WGS) entry which is preliminary data.</text>
</comment>
<organism evidence="2 3">
    <name type="scientific">Pseudomonas syringae pv. avii</name>
    <dbReference type="NCBI Taxonomy" id="663959"/>
    <lineage>
        <taxon>Bacteria</taxon>
        <taxon>Pseudomonadati</taxon>
        <taxon>Pseudomonadota</taxon>
        <taxon>Gammaproteobacteria</taxon>
        <taxon>Pseudomonadales</taxon>
        <taxon>Pseudomonadaceae</taxon>
        <taxon>Pseudomonas</taxon>
        <taxon>Pseudomonas syringae</taxon>
    </lineage>
</organism>